<evidence type="ECO:0000256" key="4">
    <source>
        <dbReference type="ARBA" id="ARBA00022597"/>
    </source>
</evidence>
<feature type="domain" description="Major facilitator superfamily (MFS) profile" evidence="9">
    <location>
        <begin position="1"/>
        <end position="431"/>
    </location>
</feature>
<dbReference type="InterPro" id="IPR020846">
    <property type="entry name" value="MFS_dom"/>
</dbReference>
<dbReference type="GO" id="GO:0022857">
    <property type="term" value="F:transmembrane transporter activity"/>
    <property type="evidence" value="ECO:0007669"/>
    <property type="project" value="InterPro"/>
</dbReference>
<dbReference type="Proteomes" id="UP000653454">
    <property type="component" value="Unassembled WGS sequence"/>
</dbReference>
<feature type="transmembrane region" description="Helical" evidence="8">
    <location>
        <begin position="377"/>
        <end position="403"/>
    </location>
</feature>
<evidence type="ECO:0000256" key="2">
    <source>
        <dbReference type="ARBA" id="ARBA00022448"/>
    </source>
</evidence>
<comment type="subcellular location">
    <subcellularLocation>
        <location evidence="1">Cell membrane</location>
        <topology evidence="1">Multi-pass membrane protein</topology>
    </subcellularLocation>
</comment>
<keyword evidence="4" id="KW-0762">Sugar transport</keyword>
<dbReference type="PANTHER" id="PTHR48021:SF33">
    <property type="entry name" value="AT22075P-RELATED"/>
    <property type="match status" value="1"/>
</dbReference>
<feature type="transmembrane region" description="Helical" evidence="8">
    <location>
        <begin position="68"/>
        <end position="88"/>
    </location>
</feature>
<feature type="transmembrane region" description="Helical" evidence="8">
    <location>
        <begin position="409"/>
        <end position="428"/>
    </location>
</feature>
<dbReference type="PROSITE" id="PS50850">
    <property type="entry name" value="MFS"/>
    <property type="match status" value="1"/>
</dbReference>
<reference evidence="10" key="1">
    <citation type="submission" date="2020-11" db="EMBL/GenBank/DDBJ databases">
        <authorList>
            <person name="Whiteford S."/>
        </authorList>
    </citation>
    <scope>NUCLEOTIDE SEQUENCE</scope>
</reference>
<sequence length="490" mass="53469">MPIFLYGLAMTWISPYEALLKGEAAEGSPSSPPLTDEDLSWMAALLYFPGPITVFLYGLTVDKFGRKVALVLCSVPTAIGWSIPLVWATPPGFILARALVGFGAGGAFTVCPLYVKEISQDAIRGFTGSFLCLSLTFGNLLMFVLTDVVSFYSILWIMVSLPVIHIALQLWLPDSPSFLLEKGKIEEATKTIAWFRSLHPNDPRVQADLEALLKEKKRGSPKFAPKLLFADKITAKAFFIVIGVCGLREINGSLAVLTLAGGIFGAAGKVPGAGLTLSPNQQGIMLALAQCIGASVSGQIVDRAGRKPLLLITIAAQAICLSIISVWFFLAASGLYFPGWVPIAALSTGIVFDAAGVQPIAYIITTEMFHFNIRATASIVLMSSLFFVDFAQLKIITVLLPIIGYSYMFLFFVFISIIFFIFTIFYVIETKIRTVDEIYEDLKTHGKSSRKTVESRAQTDVLLTELNTVVVKPLACKENNDQNELWCTVK</sequence>
<dbReference type="InterPro" id="IPR050549">
    <property type="entry name" value="MFS_Trehalose_Transporter"/>
</dbReference>
<dbReference type="PROSITE" id="PS00216">
    <property type="entry name" value="SUGAR_TRANSPORT_1"/>
    <property type="match status" value="1"/>
</dbReference>
<dbReference type="FunFam" id="1.20.1250.20:FF:000218">
    <property type="entry name" value="facilitated trehalose transporter Tret1"/>
    <property type="match status" value="1"/>
</dbReference>
<feature type="transmembrane region" description="Helical" evidence="8">
    <location>
        <begin position="94"/>
        <end position="115"/>
    </location>
</feature>
<protein>
    <submittedName>
        <fullName evidence="10">(diamondback moth) hypothetical protein</fullName>
    </submittedName>
</protein>
<accession>A0A8S4FW29</accession>
<keyword evidence="11" id="KW-1185">Reference proteome</keyword>
<comment type="caution">
    <text evidence="10">The sequence shown here is derived from an EMBL/GenBank/DDBJ whole genome shotgun (WGS) entry which is preliminary data.</text>
</comment>
<keyword evidence="7 8" id="KW-0472">Membrane</keyword>
<evidence type="ECO:0000256" key="6">
    <source>
        <dbReference type="ARBA" id="ARBA00022989"/>
    </source>
</evidence>
<dbReference type="PANTHER" id="PTHR48021">
    <property type="match status" value="1"/>
</dbReference>
<dbReference type="InterPro" id="IPR036259">
    <property type="entry name" value="MFS_trans_sf"/>
</dbReference>
<dbReference type="InterPro" id="IPR005828">
    <property type="entry name" value="MFS_sugar_transport-like"/>
</dbReference>
<evidence type="ECO:0000256" key="1">
    <source>
        <dbReference type="ARBA" id="ARBA00004651"/>
    </source>
</evidence>
<feature type="transmembrane region" description="Helical" evidence="8">
    <location>
        <begin position="309"/>
        <end position="337"/>
    </location>
</feature>
<feature type="transmembrane region" description="Helical" evidence="8">
    <location>
        <begin position="39"/>
        <end position="61"/>
    </location>
</feature>
<evidence type="ECO:0000259" key="9">
    <source>
        <dbReference type="PROSITE" id="PS50850"/>
    </source>
</evidence>
<keyword evidence="3" id="KW-1003">Cell membrane</keyword>
<keyword evidence="6 8" id="KW-1133">Transmembrane helix</keyword>
<keyword evidence="5 8" id="KW-0812">Transmembrane</keyword>
<evidence type="ECO:0000313" key="11">
    <source>
        <dbReference type="Proteomes" id="UP000653454"/>
    </source>
</evidence>
<dbReference type="InterPro" id="IPR005829">
    <property type="entry name" value="Sugar_transporter_CS"/>
</dbReference>
<evidence type="ECO:0000256" key="8">
    <source>
        <dbReference type="SAM" id="Phobius"/>
    </source>
</evidence>
<evidence type="ECO:0000256" key="7">
    <source>
        <dbReference type="ARBA" id="ARBA00023136"/>
    </source>
</evidence>
<name>A0A8S4FW29_PLUXY</name>
<proteinExistence type="predicted"/>
<evidence type="ECO:0000256" key="5">
    <source>
        <dbReference type="ARBA" id="ARBA00022692"/>
    </source>
</evidence>
<feature type="transmembrane region" description="Helical" evidence="8">
    <location>
        <begin position="343"/>
        <end position="365"/>
    </location>
</feature>
<dbReference type="EMBL" id="CAJHNJ030000045">
    <property type="protein sequence ID" value="CAG9131568.1"/>
    <property type="molecule type" value="Genomic_DNA"/>
</dbReference>
<dbReference type="AlphaFoldDB" id="A0A8S4FW29"/>
<organism evidence="10 11">
    <name type="scientific">Plutella xylostella</name>
    <name type="common">Diamondback moth</name>
    <name type="synonym">Plutella maculipennis</name>
    <dbReference type="NCBI Taxonomy" id="51655"/>
    <lineage>
        <taxon>Eukaryota</taxon>
        <taxon>Metazoa</taxon>
        <taxon>Ecdysozoa</taxon>
        <taxon>Arthropoda</taxon>
        <taxon>Hexapoda</taxon>
        <taxon>Insecta</taxon>
        <taxon>Pterygota</taxon>
        <taxon>Neoptera</taxon>
        <taxon>Endopterygota</taxon>
        <taxon>Lepidoptera</taxon>
        <taxon>Glossata</taxon>
        <taxon>Ditrysia</taxon>
        <taxon>Yponomeutoidea</taxon>
        <taxon>Plutellidae</taxon>
        <taxon>Plutella</taxon>
    </lineage>
</organism>
<keyword evidence="2" id="KW-0813">Transport</keyword>
<dbReference type="SUPFAM" id="SSF103473">
    <property type="entry name" value="MFS general substrate transporter"/>
    <property type="match status" value="1"/>
</dbReference>
<dbReference type="Gene3D" id="1.20.1250.20">
    <property type="entry name" value="MFS general substrate transporter like domains"/>
    <property type="match status" value="1"/>
</dbReference>
<dbReference type="Pfam" id="PF00083">
    <property type="entry name" value="Sugar_tr"/>
    <property type="match status" value="1"/>
</dbReference>
<dbReference type="PROSITE" id="PS00217">
    <property type="entry name" value="SUGAR_TRANSPORT_2"/>
    <property type="match status" value="1"/>
</dbReference>
<evidence type="ECO:0000256" key="3">
    <source>
        <dbReference type="ARBA" id="ARBA00022475"/>
    </source>
</evidence>
<dbReference type="GO" id="GO:0005886">
    <property type="term" value="C:plasma membrane"/>
    <property type="evidence" value="ECO:0007669"/>
    <property type="project" value="UniProtKB-SubCell"/>
</dbReference>
<gene>
    <name evidence="10" type="ORF">PLXY2_LOCUS10367</name>
</gene>
<feature type="transmembrane region" description="Helical" evidence="8">
    <location>
        <begin position="151"/>
        <end position="172"/>
    </location>
</feature>
<feature type="transmembrane region" description="Helical" evidence="8">
    <location>
        <begin position="122"/>
        <end position="145"/>
    </location>
</feature>
<evidence type="ECO:0000313" key="10">
    <source>
        <dbReference type="EMBL" id="CAG9131568.1"/>
    </source>
</evidence>